<dbReference type="AlphaFoldDB" id="A0AAV7W264"/>
<keyword evidence="2" id="KW-1185">Reference proteome</keyword>
<proteinExistence type="predicted"/>
<organism evidence="1 2">
    <name type="scientific">Pleurodeles waltl</name>
    <name type="common">Iberian ribbed newt</name>
    <dbReference type="NCBI Taxonomy" id="8319"/>
    <lineage>
        <taxon>Eukaryota</taxon>
        <taxon>Metazoa</taxon>
        <taxon>Chordata</taxon>
        <taxon>Craniata</taxon>
        <taxon>Vertebrata</taxon>
        <taxon>Euteleostomi</taxon>
        <taxon>Amphibia</taxon>
        <taxon>Batrachia</taxon>
        <taxon>Caudata</taxon>
        <taxon>Salamandroidea</taxon>
        <taxon>Salamandridae</taxon>
        <taxon>Pleurodelinae</taxon>
        <taxon>Pleurodeles</taxon>
    </lineage>
</organism>
<comment type="caution">
    <text evidence="1">The sequence shown here is derived from an EMBL/GenBank/DDBJ whole genome shotgun (WGS) entry which is preliminary data.</text>
</comment>
<sequence length="144" mass="16026">MQGPGGMALTNEDLLASLCTFKAELREELTADLKSALEALQSDVTSRMTSLQADVDSVGTHTLELETQVQEIKQRWRVRWASRRQVWPMVLLDRGSRDVRRSPSCLPLEIVVDCRGAEEGPQGVVCELVCRLLGKPWGAETEAF</sequence>
<reference evidence="1" key="1">
    <citation type="journal article" date="2022" name="bioRxiv">
        <title>Sequencing and chromosome-scale assembly of the giantPleurodeles waltlgenome.</title>
        <authorList>
            <person name="Brown T."/>
            <person name="Elewa A."/>
            <person name="Iarovenko S."/>
            <person name="Subramanian E."/>
            <person name="Araus A.J."/>
            <person name="Petzold A."/>
            <person name="Susuki M."/>
            <person name="Suzuki K.-i.T."/>
            <person name="Hayashi T."/>
            <person name="Toyoda A."/>
            <person name="Oliveira C."/>
            <person name="Osipova E."/>
            <person name="Leigh N.D."/>
            <person name="Simon A."/>
            <person name="Yun M.H."/>
        </authorList>
    </citation>
    <scope>NUCLEOTIDE SEQUENCE</scope>
    <source>
        <strain evidence="1">20211129_DDA</strain>
        <tissue evidence="1">Liver</tissue>
    </source>
</reference>
<dbReference type="EMBL" id="JANPWB010000002">
    <property type="protein sequence ID" value="KAJ1207164.1"/>
    <property type="molecule type" value="Genomic_DNA"/>
</dbReference>
<dbReference type="Proteomes" id="UP001066276">
    <property type="component" value="Chromosome 1_2"/>
</dbReference>
<evidence type="ECO:0000313" key="2">
    <source>
        <dbReference type="Proteomes" id="UP001066276"/>
    </source>
</evidence>
<protein>
    <submittedName>
        <fullName evidence="1">Uncharacterized protein</fullName>
    </submittedName>
</protein>
<accession>A0AAV7W264</accession>
<gene>
    <name evidence="1" type="ORF">NDU88_002556</name>
</gene>
<name>A0AAV7W264_PLEWA</name>
<evidence type="ECO:0000313" key="1">
    <source>
        <dbReference type="EMBL" id="KAJ1207164.1"/>
    </source>
</evidence>